<dbReference type="InterPro" id="IPR029002">
    <property type="entry name" value="PLPC/GPLD1"/>
</dbReference>
<dbReference type="OrthoDB" id="9810528at2"/>
<dbReference type="AlphaFoldDB" id="A0A415NTR1"/>
<dbReference type="Pfam" id="PF00882">
    <property type="entry name" value="Zn_dep_PLPC"/>
    <property type="match status" value="1"/>
</dbReference>
<dbReference type="EMBL" id="QRPK01000149">
    <property type="protein sequence ID" value="RHM03844.1"/>
    <property type="molecule type" value="Genomic_DNA"/>
</dbReference>
<comment type="caution">
    <text evidence="2">The sequence shown here is derived from an EMBL/GenBank/DDBJ whole genome shotgun (WGS) entry which is preliminary data.</text>
</comment>
<evidence type="ECO:0000313" key="2">
    <source>
        <dbReference type="EMBL" id="RHM03844.1"/>
    </source>
</evidence>
<protein>
    <recommendedName>
        <fullName evidence="1">Phospholipase C/D domain-containing protein</fullName>
    </recommendedName>
</protein>
<gene>
    <name evidence="2" type="ORF">DWZ83_10965</name>
</gene>
<dbReference type="RefSeq" id="WP_004800600.1">
    <property type="nucleotide sequence ID" value="NZ_CABKNA010000002.1"/>
</dbReference>
<dbReference type="Proteomes" id="UP000284868">
    <property type="component" value="Unassembled WGS sequence"/>
</dbReference>
<reference evidence="2 3" key="1">
    <citation type="submission" date="2018-08" db="EMBL/GenBank/DDBJ databases">
        <title>A genome reference for cultivated species of the human gut microbiota.</title>
        <authorList>
            <person name="Zou Y."/>
            <person name="Xue W."/>
            <person name="Luo G."/>
        </authorList>
    </citation>
    <scope>NUCLEOTIDE SEQUENCE [LARGE SCALE GENOMIC DNA]</scope>
    <source>
        <strain evidence="2 3">AF35-6BH</strain>
    </source>
</reference>
<evidence type="ECO:0000313" key="3">
    <source>
        <dbReference type="Proteomes" id="UP000284868"/>
    </source>
</evidence>
<sequence length="325" mass="38644">MPNLITHKIFAEEVLKHIDNRKIRRIIENNLQLYGIGSNGPDPLFFYDATPWNLFHDNFVSQIGNTLHCGYVNDFYIASLKEIDKQTHEYIKERMFAYVFGHLCHWAMDSTAHPYIYYRTGDCVGMSLNYHHRFESVLDATILNVYRQQTIKEYYFPDICLYNQEMLQAIARIYVPVVKKIFQIKLPVYAIRKALDDWHNAQKWLYDPKHRKINRWLWLENLKNQKWQMSGNIVPNKDENDFDVLNLQMQAWKYPCDDAIISNQSFIEIFETAIEKAVNAITCAYCYDGSDISEEQLMDILQDRAYDTGMPDFQEMKYFNIVFEN</sequence>
<feature type="domain" description="Phospholipase C/D" evidence="1">
    <location>
        <begin position="6"/>
        <end position="155"/>
    </location>
</feature>
<name>A0A415NTR1_9FIRM</name>
<organism evidence="2 3">
    <name type="scientific">Amedibacillus dolichus</name>
    <dbReference type="NCBI Taxonomy" id="31971"/>
    <lineage>
        <taxon>Bacteria</taxon>
        <taxon>Bacillati</taxon>
        <taxon>Bacillota</taxon>
        <taxon>Erysipelotrichia</taxon>
        <taxon>Erysipelotrichales</taxon>
        <taxon>Erysipelotrichaceae</taxon>
        <taxon>Amedibacillus</taxon>
    </lineage>
</organism>
<proteinExistence type="predicted"/>
<accession>A0A415NTR1</accession>
<dbReference type="GeneID" id="92794028"/>
<keyword evidence="3" id="KW-1185">Reference proteome</keyword>
<evidence type="ECO:0000259" key="1">
    <source>
        <dbReference type="Pfam" id="PF00882"/>
    </source>
</evidence>